<keyword evidence="7 14" id="KW-0812">Transmembrane</keyword>
<dbReference type="GO" id="GO:0005886">
    <property type="term" value="C:plasma membrane"/>
    <property type="evidence" value="ECO:0007669"/>
    <property type="project" value="UniProtKB-SubCell"/>
</dbReference>
<dbReference type="GO" id="GO:0015099">
    <property type="term" value="F:nickel cation transmembrane transporter activity"/>
    <property type="evidence" value="ECO:0007669"/>
    <property type="project" value="TreeGrafter"/>
</dbReference>
<protein>
    <recommendedName>
        <fullName evidence="3 14">Magnesium transport protein CorA</fullName>
    </recommendedName>
</protein>
<keyword evidence="17" id="KW-1185">Reference proteome</keyword>
<dbReference type="NCBIfam" id="TIGR00383">
    <property type="entry name" value="corA"/>
    <property type="match status" value="1"/>
</dbReference>
<evidence type="ECO:0000256" key="10">
    <source>
        <dbReference type="ARBA" id="ARBA00023065"/>
    </source>
</evidence>
<evidence type="ECO:0000256" key="13">
    <source>
        <dbReference type="ARBA" id="ARBA00034269"/>
    </source>
</evidence>
<evidence type="ECO:0000256" key="3">
    <source>
        <dbReference type="ARBA" id="ARBA00019439"/>
    </source>
</evidence>
<evidence type="ECO:0000256" key="8">
    <source>
        <dbReference type="ARBA" id="ARBA00022842"/>
    </source>
</evidence>
<evidence type="ECO:0000313" key="16">
    <source>
        <dbReference type="EMBL" id="PHO15150.1"/>
    </source>
</evidence>
<evidence type="ECO:0000256" key="14">
    <source>
        <dbReference type="RuleBase" id="RU362010"/>
    </source>
</evidence>
<dbReference type="Proteomes" id="UP000264693">
    <property type="component" value="Chromosome"/>
</dbReference>
<dbReference type="FunFam" id="1.20.58.340:FF:000001">
    <property type="entry name" value="Magnesium transport protein CorA"/>
    <property type="match status" value="1"/>
</dbReference>
<dbReference type="SUPFAM" id="SSF143865">
    <property type="entry name" value="CorA soluble domain-like"/>
    <property type="match status" value="1"/>
</dbReference>
<feature type="transmembrane region" description="Helical" evidence="14">
    <location>
        <begin position="290"/>
        <end position="310"/>
    </location>
</feature>
<keyword evidence="10 14" id="KW-0406">Ion transport</keyword>
<proteinExistence type="inferred from homology"/>
<keyword evidence="8 14" id="KW-0460">Magnesium</keyword>
<reference evidence="16" key="2">
    <citation type="submission" date="2017-09" db="EMBL/GenBank/DDBJ databases">
        <authorList>
            <person name="Perez-Cataluna A."/>
            <person name="Figueras M.J."/>
            <person name="Salas-Masso N."/>
        </authorList>
    </citation>
    <scope>NUCLEOTIDE SEQUENCE</scope>
    <source>
        <strain evidence="16">CECT 7727</strain>
    </source>
</reference>
<dbReference type="Gene3D" id="1.20.58.340">
    <property type="entry name" value="Magnesium transport protein CorA, transmembrane region"/>
    <property type="match status" value="2"/>
</dbReference>
<dbReference type="PANTHER" id="PTHR47685:SF1">
    <property type="entry name" value="MAGNESIUM TRANSPORT PROTEIN CORA"/>
    <property type="match status" value="1"/>
</dbReference>
<comment type="similarity">
    <text evidence="2 14">Belongs to the CorA metal ion transporter (MIT) (TC 1.A.35) family.</text>
</comment>
<keyword evidence="11 14" id="KW-0472">Membrane</keyword>
<name>A0A347TNS8_9BACT</name>
<dbReference type="Gene3D" id="3.30.460.20">
    <property type="entry name" value="CorA soluble domain-like"/>
    <property type="match status" value="1"/>
</dbReference>
<comment type="subcellular location">
    <subcellularLocation>
        <location evidence="1">Cell inner membrane</location>
        <topology evidence="1">Multi-pass membrane protein</topology>
    </subcellularLocation>
    <subcellularLocation>
        <location evidence="14">Membrane</location>
        <topology evidence="14">Multi-pass membrane protein</topology>
    </subcellularLocation>
</comment>
<evidence type="ECO:0000313" key="15">
    <source>
        <dbReference type="EMBL" id="AXX88256.1"/>
    </source>
</evidence>
<organism evidence="15 18">
    <name type="scientific">Malaciobacter marinus</name>
    <dbReference type="NCBI Taxonomy" id="505249"/>
    <lineage>
        <taxon>Bacteria</taxon>
        <taxon>Pseudomonadati</taxon>
        <taxon>Campylobacterota</taxon>
        <taxon>Epsilonproteobacteria</taxon>
        <taxon>Campylobacterales</taxon>
        <taxon>Arcobacteraceae</taxon>
        <taxon>Malaciobacter</taxon>
    </lineage>
</organism>
<comment type="catalytic activity">
    <reaction evidence="13">
        <text>Mg(2+)(in) = Mg(2+)(out)</text>
        <dbReference type="Rhea" id="RHEA:29827"/>
        <dbReference type="ChEBI" id="CHEBI:18420"/>
    </reaction>
</comment>
<feature type="transmembrane region" description="Helical" evidence="14">
    <location>
        <begin position="258"/>
        <end position="278"/>
    </location>
</feature>
<dbReference type="PANTHER" id="PTHR47685">
    <property type="entry name" value="MAGNESIUM TRANSPORT PROTEIN CORA"/>
    <property type="match status" value="1"/>
</dbReference>
<evidence type="ECO:0000313" key="17">
    <source>
        <dbReference type="Proteomes" id="UP000224740"/>
    </source>
</evidence>
<dbReference type="EMBL" id="CP032101">
    <property type="protein sequence ID" value="AXX88256.1"/>
    <property type="molecule type" value="Genomic_DNA"/>
</dbReference>
<evidence type="ECO:0000256" key="5">
    <source>
        <dbReference type="ARBA" id="ARBA00022475"/>
    </source>
</evidence>
<sequence length="316" mass="36893">MIKFYIKDKRQPLGIEALSDLENLKDVYWIDMVSPALDVLKLVENNFDIKFPTKQESQEIEISSRYWEENESIEINSFFLLFKEDYAKNETVSFILKNELLISIRYTQLKTFDDISRKIASSGFKIFKSGDDILNAILDIRIDSVADIVEDLSKEITKLRRLVLTDYKNKDEDILGKISKLEELNMLIIENLKDKQRILASLLKSHLCKQDIKEDISIMLKDIRSLVDYTQFNFERLEYLQNVFVGVLSIEQTKVVKIFTIVNVVFLPPTLIASIYGMNFALMPELKWEYGYLFSLGLMALSVITPLYIFKKKGWM</sequence>
<dbReference type="RefSeq" id="WP_099311258.1">
    <property type="nucleotide sequence ID" value="NZ_CP032101.1"/>
</dbReference>
<evidence type="ECO:0000256" key="9">
    <source>
        <dbReference type="ARBA" id="ARBA00022989"/>
    </source>
</evidence>
<keyword evidence="9 14" id="KW-1133">Transmembrane helix</keyword>
<dbReference type="EMBL" id="NXAO01000035">
    <property type="protein sequence ID" value="PHO15150.1"/>
    <property type="molecule type" value="Genomic_DNA"/>
</dbReference>
<reference evidence="17" key="1">
    <citation type="submission" date="2017-09" db="EMBL/GenBank/DDBJ databases">
        <title>Arcobacter canalis sp. nov., a new species isolated from a water canal contaminated with urban sewage.</title>
        <authorList>
            <person name="Perez-Cataluna A."/>
            <person name="Salas-Masso N."/>
            <person name="Figueras M.J."/>
        </authorList>
    </citation>
    <scope>NUCLEOTIDE SEQUENCE [LARGE SCALE GENOMIC DNA]</scope>
    <source>
        <strain evidence="17">CECT 7727</strain>
    </source>
</reference>
<dbReference type="InterPro" id="IPR045863">
    <property type="entry name" value="CorA_TM1_TM2"/>
</dbReference>
<keyword evidence="6" id="KW-0997">Cell inner membrane</keyword>
<dbReference type="SUPFAM" id="SSF144083">
    <property type="entry name" value="Magnesium transport protein CorA, transmembrane region"/>
    <property type="match status" value="1"/>
</dbReference>
<gene>
    <name evidence="15" type="primary">corAI</name>
    <name evidence="14 16" type="synonym">corA</name>
    <name evidence="15" type="ORF">AMRN_2555</name>
    <name evidence="16" type="ORF">CPH92_08240</name>
</gene>
<dbReference type="InterPro" id="IPR050829">
    <property type="entry name" value="CorA_MIT"/>
</dbReference>
<evidence type="ECO:0000256" key="2">
    <source>
        <dbReference type="ARBA" id="ARBA00009765"/>
    </source>
</evidence>
<dbReference type="InterPro" id="IPR002523">
    <property type="entry name" value="MgTranspt_CorA/ZnTranspt_ZntB"/>
</dbReference>
<dbReference type="AlphaFoldDB" id="A0A347TNS8"/>
<comment type="subunit">
    <text evidence="12">Homopentamer. In the absence of Mg(2+), interactions between subunits are weakened, and dimers, trimers and tetramers can be observed in vitro.</text>
</comment>
<comment type="function">
    <text evidence="14">Mediates influx of magnesium ions.</text>
</comment>
<reference evidence="15 18" key="3">
    <citation type="submission" date="2018-08" db="EMBL/GenBank/DDBJ databases">
        <title>Complete genome of the Arcobacter marinus type strain JCM 15502.</title>
        <authorList>
            <person name="Miller W.G."/>
            <person name="Yee E."/>
            <person name="Huynh S."/>
            <person name="Parker C.T."/>
        </authorList>
    </citation>
    <scope>NUCLEOTIDE SEQUENCE [LARGE SCALE GENOMIC DNA]</scope>
    <source>
        <strain evidence="15 18">JCM 15502</strain>
    </source>
</reference>
<evidence type="ECO:0000256" key="7">
    <source>
        <dbReference type="ARBA" id="ARBA00022692"/>
    </source>
</evidence>
<dbReference type="Proteomes" id="UP000224740">
    <property type="component" value="Unassembled WGS sequence"/>
</dbReference>
<evidence type="ECO:0000256" key="6">
    <source>
        <dbReference type="ARBA" id="ARBA00022519"/>
    </source>
</evidence>
<evidence type="ECO:0000256" key="11">
    <source>
        <dbReference type="ARBA" id="ARBA00023136"/>
    </source>
</evidence>
<accession>A0A347TNS8</accession>
<keyword evidence="5 14" id="KW-1003">Cell membrane</keyword>
<evidence type="ECO:0000256" key="4">
    <source>
        <dbReference type="ARBA" id="ARBA00022448"/>
    </source>
</evidence>
<dbReference type="KEGG" id="amar:AMRN_2555"/>
<dbReference type="InterPro" id="IPR045861">
    <property type="entry name" value="CorA_cytoplasmic_dom"/>
</dbReference>
<dbReference type="GO" id="GO:0015095">
    <property type="term" value="F:magnesium ion transmembrane transporter activity"/>
    <property type="evidence" value="ECO:0007669"/>
    <property type="project" value="UniProtKB-UniRule"/>
</dbReference>
<dbReference type="InterPro" id="IPR004488">
    <property type="entry name" value="Mg/Co-transport_prot_CorA"/>
</dbReference>
<keyword evidence="4 14" id="KW-0813">Transport</keyword>
<evidence type="ECO:0000256" key="12">
    <source>
        <dbReference type="ARBA" id="ARBA00025941"/>
    </source>
</evidence>
<evidence type="ECO:0000256" key="1">
    <source>
        <dbReference type="ARBA" id="ARBA00004429"/>
    </source>
</evidence>
<evidence type="ECO:0000313" key="18">
    <source>
        <dbReference type="Proteomes" id="UP000264693"/>
    </source>
</evidence>
<dbReference type="GO" id="GO:0015087">
    <property type="term" value="F:cobalt ion transmembrane transporter activity"/>
    <property type="evidence" value="ECO:0007669"/>
    <property type="project" value="UniProtKB-UniRule"/>
</dbReference>
<dbReference type="Pfam" id="PF01544">
    <property type="entry name" value="CorA"/>
    <property type="match status" value="1"/>
</dbReference>